<dbReference type="InterPro" id="IPR053148">
    <property type="entry name" value="PD-DEXK-like_domain"/>
</dbReference>
<dbReference type="EMBL" id="BTPE01000002">
    <property type="protein sequence ID" value="GMQ32282.1"/>
    <property type="molecule type" value="Genomic_DNA"/>
</dbReference>
<evidence type="ECO:0000259" key="2">
    <source>
        <dbReference type="Pfam" id="PF17761"/>
    </source>
</evidence>
<dbReference type="PANTHER" id="PTHR30547">
    <property type="entry name" value="UNCHARACTERIZED PROTEIN YHCG-RELATED"/>
    <property type="match status" value="1"/>
</dbReference>
<evidence type="ECO:0000259" key="1">
    <source>
        <dbReference type="Pfam" id="PF06250"/>
    </source>
</evidence>
<name>A0ABQ6PWD9_9BACT</name>
<dbReference type="InterPro" id="IPR011856">
    <property type="entry name" value="tRNA_endonuc-like_dom_sf"/>
</dbReference>
<gene>
    <name evidence="3" type="ORF">Ataiwa_05540</name>
</gene>
<dbReference type="PANTHER" id="PTHR30547:SF5">
    <property type="entry name" value="NUCLEASE YHCG-RELATED"/>
    <property type="match status" value="1"/>
</dbReference>
<dbReference type="Proteomes" id="UP001307705">
    <property type="component" value="Unassembled WGS sequence"/>
</dbReference>
<dbReference type="InterPro" id="IPR041527">
    <property type="entry name" value="YhcG_N"/>
</dbReference>
<evidence type="ECO:0000313" key="4">
    <source>
        <dbReference type="Proteomes" id="UP001307705"/>
    </source>
</evidence>
<feature type="domain" description="YhcG N-terminal" evidence="2">
    <location>
        <begin position="8"/>
        <end position="93"/>
    </location>
</feature>
<feature type="domain" description="YhcG N-terminal" evidence="2">
    <location>
        <begin position="121"/>
        <end position="179"/>
    </location>
</feature>
<keyword evidence="4" id="KW-1185">Reference proteome</keyword>
<proteinExistence type="predicted"/>
<dbReference type="InterPro" id="IPR009362">
    <property type="entry name" value="YhcG_C"/>
</dbReference>
<accession>A0ABQ6PWD9</accession>
<dbReference type="Pfam" id="PF17761">
    <property type="entry name" value="DUF1016_N"/>
    <property type="match status" value="2"/>
</dbReference>
<dbReference type="Pfam" id="PF06250">
    <property type="entry name" value="YhcG_C"/>
    <property type="match status" value="1"/>
</dbReference>
<protein>
    <submittedName>
        <fullName evidence="3">PDDEXK nuclease domain-containing protein</fullName>
    </submittedName>
</protein>
<sequence length="359" mass="41680">MNTEFKQVVLLIEESRNRAFQKVNEELVILYFKIGNLVSDKVSNGVWGEKTVDELADFIQENCPGLKGFNRRGLYRMKQFYETYTSHEFVSTFNLYLQNLDNQLVKIVSPPVTQLSAIENKYSQIVTPLVTQINWANHLLILSKTKSAEEKIFYLINCITQKFSKRELERQLNSAAFERTMLSNKRVADGQSKIPEGLFKDPYIFEFLDIPDTHSEKDLEKALVINLQKFILEIGKGFTYMGNQFRLQVGNKDYFTDLLFYHRDLQCLVLFELKIKEFEPEFLGKLNFYLEALDRDVKRTFENPSIGILLCKGKDTEVVEYAMARSTSAAIIADYETKLIPKSVLAKKLHQLVERLSQN</sequence>
<dbReference type="Gene3D" id="3.40.1350.10">
    <property type="match status" value="1"/>
</dbReference>
<organism evidence="3 4">
    <name type="scientific">Algoriphagus taiwanensis</name>
    <dbReference type="NCBI Taxonomy" id="1445656"/>
    <lineage>
        <taxon>Bacteria</taxon>
        <taxon>Pseudomonadati</taxon>
        <taxon>Bacteroidota</taxon>
        <taxon>Cytophagia</taxon>
        <taxon>Cytophagales</taxon>
        <taxon>Cyclobacteriaceae</taxon>
        <taxon>Algoriphagus</taxon>
    </lineage>
</organism>
<comment type="caution">
    <text evidence="3">The sequence shown here is derived from an EMBL/GenBank/DDBJ whole genome shotgun (WGS) entry which is preliminary data.</text>
</comment>
<evidence type="ECO:0000313" key="3">
    <source>
        <dbReference type="EMBL" id="GMQ32282.1"/>
    </source>
</evidence>
<reference evidence="3 4" key="1">
    <citation type="submission" date="2023-08" db="EMBL/GenBank/DDBJ databases">
        <title>Draft genome sequence of Algoriphagus taiwanensis.</title>
        <authorList>
            <person name="Takatani N."/>
            <person name="Hosokawa M."/>
            <person name="Sawabe T."/>
        </authorList>
    </citation>
    <scope>NUCLEOTIDE SEQUENCE [LARGE SCALE GENOMIC DNA]</scope>
    <source>
        <strain evidence="3 4">JCM 19755</strain>
    </source>
</reference>
<feature type="domain" description="YhcG PDDEXK nuclease" evidence="1">
    <location>
        <begin position="198"/>
        <end position="343"/>
    </location>
</feature>
<dbReference type="RefSeq" id="WP_338227094.1">
    <property type="nucleotide sequence ID" value="NZ_BTPE01000002.1"/>
</dbReference>